<evidence type="ECO:0000313" key="1">
    <source>
        <dbReference type="EMBL" id="ACY97528.1"/>
    </source>
</evidence>
<protein>
    <recommendedName>
        <fullName evidence="3">Pyridoxamine 5'-phosphate oxidase-related FMN-binding protein</fullName>
    </recommendedName>
</protein>
<dbReference type="Proteomes" id="UP000001918">
    <property type="component" value="Chromosome"/>
</dbReference>
<dbReference type="Gene3D" id="2.30.110.10">
    <property type="entry name" value="Electron Transport, Fmn-binding Protein, Chain A"/>
    <property type="match status" value="1"/>
</dbReference>
<evidence type="ECO:0000313" key="2">
    <source>
        <dbReference type="Proteomes" id="UP000001918"/>
    </source>
</evidence>
<dbReference type="SUPFAM" id="SSF50475">
    <property type="entry name" value="FMN-binding split barrel"/>
    <property type="match status" value="1"/>
</dbReference>
<dbReference type="InterPro" id="IPR024747">
    <property type="entry name" value="Pyridox_Oxase-rel"/>
</dbReference>
<name>D1ADR8_THECD</name>
<sequence length="155" mass="17350">MPSSLTVPDRFPAAADAPRRRIQRLRSAESLRLAGTSPLGRLVFNLYGVPTIRPVNHIVEGEDIIFRTHGDSAVVEALGTGEMLVAYEVDHFDLDARLGWSVVINGTARRVLDVREAARYLALTDPWLDNGRDKNYVIRIRPKLVFGFQVVPDEE</sequence>
<proteinExistence type="predicted"/>
<dbReference type="STRING" id="471852.Tcur_1961"/>
<gene>
    <name evidence="1" type="ordered locus">Tcur_1961</name>
</gene>
<dbReference type="Pfam" id="PF12900">
    <property type="entry name" value="Pyridox_ox_2"/>
    <property type="match status" value="1"/>
</dbReference>
<dbReference type="InterPro" id="IPR012349">
    <property type="entry name" value="Split_barrel_FMN-bd"/>
</dbReference>
<evidence type="ECO:0008006" key="3">
    <source>
        <dbReference type="Google" id="ProtNLM"/>
    </source>
</evidence>
<dbReference type="AlphaFoldDB" id="D1ADR8"/>
<keyword evidence="2" id="KW-1185">Reference proteome</keyword>
<accession>D1ADR8</accession>
<organism evidence="1 2">
    <name type="scientific">Thermomonospora curvata (strain ATCC 19995 / DSM 43183 / JCM 3096 / KCTC 9072 / NBRC 15933 / NCIMB 10081 / Henssen B9)</name>
    <dbReference type="NCBI Taxonomy" id="471852"/>
    <lineage>
        <taxon>Bacteria</taxon>
        <taxon>Bacillati</taxon>
        <taxon>Actinomycetota</taxon>
        <taxon>Actinomycetes</taxon>
        <taxon>Streptosporangiales</taxon>
        <taxon>Thermomonosporaceae</taxon>
        <taxon>Thermomonospora</taxon>
    </lineage>
</organism>
<dbReference type="EMBL" id="CP001738">
    <property type="protein sequence ID" value="ACY97528.1"/>
    <property type="molecule type" value="Genomic_DNA"/>
</dbReference>
<reference evidence="1 2" key="1">
    <citation type="journal article" date="2011" name="Stand. Genomic Sci.">
        <title>Complete genome sequence of Thermomonospora curvata type strain (B9).</title>
        <authorList>
            <person name="Chertkov O."/>
            <person name="Sikorski J."/>
            <person name="Nolan M."/>
            <person name="Lapidus A."/>
            <person name="Lucas S."/>
            <person name="Del Rio T.G."/>
            <person name="Tice H."/>
            <person name="Cheng J.F."/>
            <person name="Goodwin L."/>
            <person name="Pitluck S."/>
            <person name="Liolios K."/>
            <person name="Ivanova N."/>
            <person name="Mavromatis K."/>
            <person name="Mikhailova N."/>
            <person name="Ovchinnikova G."/>
            <person name="Pati A."/>
            <person name="Chen A."/>
            <person name="Palaniappan K."/>
            <person name="Djao O.D."/>
            <person name="Land M."/>
            <person name="Hauser L."/>
            <person name="Chang Y.J."/>
            <person name="Jeffries C.D."/>
            <person name="Brettin T."/>
            <person name="Han C."/>
            <person name="Detter J.C."/>
            <person name="Rohde M."/>
            <person name="Goker M."/>
            <person name="Woyke T."/>
            <person name="Bristow J."/>
            <person name="Eisen J.A."/>
            <person name="Markowitz V."/>
            <person name="Hugenholtz P."/>
            <person name="Klenk H.P."/>
            <person name="Kyrpides N.C."/>
        </authorList>
    </citation>
    <scope>NUCLEOTIDE SEQUENCE [LARGE SCALE GENOMIC DNA]</scope>
    <source>
        <strain evidence="2">ATCC 19995 / DSM 43183 / JCM 3096 / KCTC 9072 / NBRC 15933 / NCIMB 10081 / Henssen B9</strain>
    </source>
</reference>
<dbReference type="eggNOG" id="COG3467">
    <property type="taxonomic scope" value="Bacteria"/>
</dbReference>
<dbReference type="HOGENOM" id="CLU_127487_1_1_11"/>
<dbReference type="KEGG" id="tcu:Tcur_1961"/>
<dbReference type="RefSeq" id="WP_012852312.1">
    <property type="nucleotide sequence ID" value="NC_013510.1"/>
</dbReference>